<dbReference type="EMBL" id="LROM01000088">
    <property type="protein sequence ID" value="OEZ99115.1"/>
    <property type="molecule type" value="Genomic_DNA"/>
</dbReference>
<dbReference type="Proteomes" id="UP000175989">
    <property type="component" value="Unassembled WGS sequence"/>
</dbReference>
<dbReference type="RefSeq" id="WP_070248974.1">
    <property type="nucleotide sequence ID" value="NZ_LROM01000088.1"/>
</dbReference>
<keyword evidence="2" id="KW-1185">Reference proteome</keyword>
<sequence length="194" mass="21230">MQNTGPALEVLIHRLADIPVELLAEPRIGDAGAVHVAALVNDVLALHGARATLASLAPFIPGATGSHRHRLALVMITAWLLADEWFIGAAIAQADLLRVLDRTVDELSQWASAHKYVEDPERREELARMVLARLGFRPAGESEHEATDRLAAVSGFERRRLLEASRTAEQRAADIRAALARKAAEESADKWSRE</sequence>
<dbReference type="PATRIC" id="fig|762836.4.peg.2852"/>
<evidence type="ECO:0000313" key="1">
    <source>
        <dbReference type="EMBL" id="OEZ99115.1"/>
    </source>
</evidence>
<name>A0A1E7WK53_9BURK</name>
<evidence type="ECO:0000313" key="2">
    <source>
        <dbReference type="Proteomes" id="UP000175989"/>
    </source>
</evidence>
<comment type="caution">
    <text evidence="1">The sequence shown here is derived from an EMBL/GenBank/DDBJ whole genome shotgun (WGS) entry which is preliminary data.</text>
</comment>
<dbReference type="AlphaFoldDB" id="A0A1E7WK53"/>
<proteinExistence type="predicted"/>
<protein>
    <submittedName>
        <fullName evidence="1">Uncharacterized protein</fullName>
    </submittedName>
</protein>
<gene>
    <name evidence="1" type="ORF">DUPY_27690</name>
</gene>
<organism evidence="1 2">
    <name type="scientific">Duganella phyllosphaerae</name>
    <dbReference type="NCBI Taxonomy" id="762836"/>
    <lineage>
        <taxon>Bacteria</taxon>
        <taxon>Pseudomonadati</taxon>
        <taxon>Pseudomonadota</taxon>
        <taxon>Betaproteobacteria</taxon>
        <taxon>Burkholderiales</taxon>
        <taxon>Oxalobacteraceae</taxon>
        <taxon>Telluria group</taxon>
        <taxon>Duganella</taxon>
    </lineage>
</organism>
<reference evidence="2" key="1">
    <citation type="journal article" date="2016" name="Front. Microbiol.">
        <title>Molecular Keys to the Janthinobacterium and Duganella spp. Interaction with the Plant Pathogen Fusarium graminearum.</title>
        <authorList>
            <person name="Haack F.S."/>
            <person name="Poehlein A."/>
            <person name="Kroger C."/>
            <person name="Voigt C.A."/>
            <person name="Piepenbring M."/>
            <person name="Bode H.B."/>
            <person name="Daniel R."/>
            <person name="Schafer W."/>
            <person name="Streit W.R."/>
        </authorList>
    </citation>
    <scope>NUCLEOTIDE SEQUENCE [LARGE SCALE GENOMIC DNA]</scope>
    <source>
        <strain evidence="2">T54</strain>
    </source>
</reference>
<accession>A0A1E7WK53</accession>
<dbReference type="OrthoDB" id="193894at2"/>